<comment type="caution">
    <text evidence="1">The sequence shown here is derived from an EMBL/GenBank/DDBJ whole genome shotgun (WGS) entry which is preliminary data.</text>
</comment>
<protein>
    <submittedName>
        <fullName evidence="1">Uncharacterized protein</fullName>
    </submittedName>
</protein>
<dbReference type="AlphaFoldDB" id="A0A9D4QUE4"/>
<organism evidence="1 2">
    <name type="scientific">Dreissena polymorpha</name>
    <name type="common">Zebra mussel</name>
    <name type="synonym">Mytilus polymorpha</name>
    <dbReference type="NCBI Taxonomy" id="45954"/>
    <lineage>
        <taxon>Eukaryota</taxon>
        <taxon>Metazoa</taxon>
        <taxon>Spiralia</taxon>
        <taxon>Lophotrochozoa</taxon>
        <taxon>Mollusca</taxon>
        <taxon>Bivalvia</taxon>
        <taxon>Autobranchia</taxon>
        <taxon>Heteroconchia</taxon>
        <taxon>Euheterodonta</taxon>
        <taxon>Imparidentia</taxon>
        <taxon>Neoheterodontei</taxon>
        <taxon>Myida</taxon>
        <taxon>Dreissenoidea</taxon>
        <taxon>Dreissenidae</taxon>
        <taxon>Dreissena</taxon>
    </lineage>
</organism>
<sequence length="66" mass="7273">MRHVALQDPNRNKIAQWLNVTGQKQGVFQGSLQLSDNPPLGDWKIDVDIGVSTVCKSKNLTLLDGN</sequence>
<accession>A0A9D4QUE4</accession>
<dbReference type="EMBL" id="JAIWYP010000004">
    <property type="protein sequence ID" value="KAH3843062.1"/>
    <property type="molecule type" value="Genomic_DNA"/>
</dbReference>
<gene>
    <name evidence="1" type="ORF">DPMN_116569</name>
</gene>
<proteinExistence type="predicted"/>
<keyword evidence="2" id="KW-1185">Reference proteome</keyword>
<reference evidence="1" key="1">
    <citation type="journal article" date="2019" name="bioRxiv">
        <title>The Genome of the Zebra Mussel, Dreissena polymorpha: A Resource for Invasive Species Research.</title>
        <authorList>
            <person name="McCartney M.A."/>
            <person name="Auch B."/>
            <person name="Kono T."/>
            <person name="Mallez S."/>
            <person name="Zhang Y."/>
            <person name="Obille A."/>
            <person name="Becker A."/>
            <person name="Abrahante J.E."/>
            <person name="Garbe J."/>
            <person name="Badalamenti J.P."/>
            <person name="Herman A."/>
            <person name="Mangelson H."/>
            <person name="Liachko I."/>
            <person name="Sullivan S."/>
            <person name="Sone E.D."/>
            <person name="Koren S."/>
            <person name="Silverstein K.A.T."/>
            <person name="Beckman K.B."/>
            <person name="Gohl D.M."/>
        </authorList>
    </citation>
    <scope>NUCLEOTIDE SEQUENCE</scope>
    <source>
        <strain evidence="1">Duluth1</strain>
        <tissue evidence="1">Whole animal</tissue>
    </source>
</reference>
<evidence type="ECO:0000313" key="1">
    <source>
        <dbReference type="EMBL" id="KAH3843062.1"/>
    </source>
</evidence>
<dbReference type="Proteomes" id="UP000828390">
    <property type="component" value="Unassembled WGS sequence"/>
</dbReference>
<name>A0A9D4QUE4_DREPO</name>
<reference evidence="1" key="2">
    <citation type="submission" date="2020-11" db="EMBL/GenBank/DDBJ databases">
        <authorList>
            <person name="McCartney M.A."/>
            <person name="Auch B."/>
            <person name="Kono T."/>
            <person name="Mallez S."/>
            <person name="Becker A."/>
            <person name="Gohl D.M."/>
            <person name="Silverstein K.A.T."/>
            <person name="Koren S."/>
            <person name="Bechman K.B."/>
            <person name="Herman A."/>
            <person name="Abrahante J.E."/>
            <person name="Garbe J."/>
        </authorList>
    </citation>
    <scope>NUCLEOTIDE SEQUENCE</scope>
    <source>
        <strain evidence="1">Duluth1</strain>
        <tissue evidence="1">Whole animal</tissue>
    </source>
</reference>
<dbReference type="Gene3D" id="2.60.40.1930">
    <property type="match status" value="1"/>
</dbReference>
<evidence type="ECO:0000313" key="2">
    <source>
        <dbReference type="Proteomes" id="UP000828390"/>
    </source>
</evidence>